<name>A0ABY4W9D3_9PROT</name>
<dbReference type="Proteomes" id="UP001056291">
    <property type="component" value="Chromosome"/>
</dbReference>
<evidence type="ECO:0000259" key="1">
    <source>
        <dbReference type="Pfam" id="PF02211"/>
    </source>
</evidence>
<dbReference type="Gene3D" id="2.30.30.50">
    <property type="match status" value="1"/>
</dbReference>
<proteinExistence type="predicted"/>
<organism evidence="2 3">
    <name type="scientific">Sneathiella marina</name>
    <dbReference type="NCBI Taxonomy" id="2950108"/>
    <lineage>
        <taxon>Bacteria</taxon>
        <taxon>Pseudomonadati</taxon>
        <taxon>Pseudomonadota</taxon>
        <taxon>Alphaproteobacteria</taxon>
        <taxon>Sneathiellales</taxon>
        <taxon>Sneathiellaceae</taxon>
        <taxon>Sneathiella</taxon>
    </lineage>
</organism>
<dbReference type="Pfam" id="PF02211">
    <property type="entry name" value="NHase_beta_C"/>
    <property type="match status" value="1"/>
</dbReference>
<feature type="domain" description="Nitrile hydratase beta subunit" evidence="1">
    <location>
        <begin position="20"/>
        <end position="114"/>
    </location>
</feature>
<protein>
    <submittedName>
        <fullName evidence="2">Nitrile hydratase subunit beta</fullName>
    </submittedName>
</protein>
<keyword evidence="3" id="KW-1185">Reference proteome</keyword>
<gene>
    <name evidence="2" type="ORF">NBZ79_06060</name>
</gene>
<dbReference type="SUPFAM" id="SSF50090">
    <property type="entry name" value="Electron transport accessory proteins"/>
    <property type="match status" value="1"/>
</dbReference>
<reference evidence="2" key="1">
    <citation type="submission" date="2022-06" db="EMBL/GenBank/DDBJ databases">
        <title>Sneathiella actinostolidae sp. nov., isolated from a sea anemonein the Western Pacific Ocean.</title>
        <authorList>
            <person name="Wei M.J."/>
        </authorList>
    </citation>
    <scope>NUCLEOTIDE SEQUENCE</scope>
    <source>
        <strain evidence="2">PHK-P5</strain>
    </source>
</reference>
<dbReference type="EMBL" id="CP098747">
    <property type="protein sequence ID" value="USG62537.1"/>
    <property type="molecule type" value="Genomic_DNA"/>
</dbReference>
<evidence type="ECO:0000313" key="3">
    <source>
        <dbReference type="Proteomes" id="UP001056291"/>
    </source>
</evidence>
<evidence type="ECO:0000313" key="2">
    <source>
        <dbReference type="EMBL" id="USG62537.1"/>
    </source>
</evidence>
<dbReference type="InterPro" id="IPR008990">
    <property type="entry name" value="Elect_transpt_acc-like_dom_sf"/>
</dbReference>
<dbReference type="InterPro" id="IPR024690">
    <property type="entry name" value="CN_hydtase_beta_dom_C"/>
</dbReference>
<accession>A0ABY4W9D3</accession>
<sequence length="117" mass="13096">MPLLTTDIVPGLLGTGASARIDEDIAPKFSTGDAVEIRNINPVHHTRLPRYVRGKKGTVDRDHGVFAFPDTSAHGKGETPQHVYSVKFSFQELWGEDHSDNMFLYIDMFDDYMRAAS</sequence>